<gene>
    <name evidence="2" type="ORF">SAMN05192565_10912</name>
</gene>
<dbReference type="GO" id="GO:0032259">
    <property type="term" value="P:methylation"/>
    <property type="evidence" value="ECO:0007669"/>
    <property type="project" value="UniProtKB-KW"/>
</dbReference>
<evidence type="ECO:0000313" key="2">
    <source>
        <dbReference type="EMBL" id="SFG72301.1"/>
    </source>
</evidence>
<evidence type="ECO:0000313" key="3">
    <source>
        <dbReference type="Proteomes" id="UP000199229"/>
    </source>
</evidence>
<accession>A0A1I2UC67</accession>
<dbReference type="Pfam" id="PF08241">
    <property type="entry name" value="Methyltransf_11"/>
    <property type="match status" value="1"/>
</dbReference>
<dbReference type="Gene3D" id="3.40.50.150">
    <property type="entry name" value="Vaccinia Virus protein VP39"/>
    <property type="match status" value="1"/>
</dbReference>
<dbReference type="STRING" id="582675.SAMN05192565_10912"/>
<reference evidence="3" key="1">
    <citation type="submission" date="2016-10" db="EMBL/GenBank/DDBJ databases">
        <authorList>
            <person name="Varghese N."/>
            <person name="Submissions S."/>
        </authorList>
    </citation>
    <scope>NUCLEOTIDE SEQUENCE [LARGE SCALE GENOMIC DNA]</scope>
    <source>
        <strain evidence="3">Gh-105</strain>
    </source>
</reference>
<dbReference type="Proteomes" id="UP000199229">
    <property type="component" value="Unassembled WGS sequence"/>
</dbReference>
<organism evidence="2 3">
    <name type="scientific">Methylobacterium gossipiicola</name>
    <dbReference type="NCBI Taxonomy" id="582675"/>
    <lineage>
        <taxon>Bacteria</taxon>
        <taxon>Pseudomonadati</taxon>
        <taxon>Pseudomonadota</taxon>
        <taxon>Alphaproteobacteria</taxon>
        <taxon>Hyphomicrobiales</taxon>
        <taxon>Methylobacteriaceae</taxon>
        <taxon>Methylobacterium</taxon>
    </lineage>
</organism>
<keyword evidence="2" id="KW-0808">Transferase</keyword>
<keyword evidence="3" id="KW-1185">Reference proteome</keyword>
<protein>
    <submittedName>
        <fullName evidence="2">Malonyl-CoA O-methyltransferase</fullName>
    </submittedName>
</protein>
<dbReference type="AlphaFoldDB" id="A0A1I2UC67"/>
<feature type="domain" description="Methyltransferase type 11" evidence="1">
    <location>
        <begin position="78"/>
        <end position="170"/>
    </location>
</feature>
<sequence length="280" mass="29389">MPPHAVTALEPLKSGGYRDRSPLDVSLHPPMHSWKQAVAQAFDRAEGYDAAAVIQARVAEGLATRVAALPLATAPRVLEIGCGTGLLTAALHQRITPGAYLATDLAPAMILRCRARLGSGPRFVVMDGERPCLASGFDLVCSSLAAQWFEDLPGALTRLAGLLAPRGHLAVATLAAGTFAEWRQAHADIGLTAATPNYPTAADLEALRIPGCTVAVAYEPLVEVHADGRAFLNALRAIGAGTPAGRAPLSPGSLRRVLRRFEAAGARVTYEIATLLIQRS</sequence>
<dbReference type="EMBL" id="FOPM01000009">
    <property type="protein sequence ID" value="SFG72301.1"/>
    <property type="molecule type" value="Genomic_DNA"/>
</dbReference>
<name>A0A1I2UC67_9HYPH</name>
<keyword evidence="2" id="KW-0489">Methyltransferase</keyword>
<dbReference type="InterPro" id="IPR013216">
    <property type="entry name" value="Methyltransf_11"/>
</dbReference>
<proteinExistence type="predicted"/>
<dbReference type="SUPFAM" id="SSF53335">
    <property type="entry name" value="S-adenosyl-L-methionine-dependent methyltransferases"/>
    <property type="match status" value="1"/>
</dbReference>
<dbReference type="CDD" id="cd02440">
    <property type="entry name" value="AdoMet_MTases"/>
    <property type="match status" value="1"/>
</dbReference>
<dbReference type="InterPro" id="IPR029063">
    <property type="entry name" value="SAM-dependent_MTases_sf"/>
</dbReference>
<dbReference type="GO" id="GO:0008757">
    <property type="term" value="F:S-adenosylmethionine-dependent methyltransferase activity"/>
    <property type="evidence" value="ECO:0007669"/>
    <property type="project" value="InterPro"/>
</dbReference>
<dbReference type="PANTHER" id="PTHR43861">
    <property type="entry name" value="TRANS-ACONITATE 2-METHYLTRANSFERASE-RELATED"/>
    <property type="match status" value="1"/>
</dbReference>
<dbReference type="RefSeq" id="WP_210186995.1">
    <property type="nucleotide sequence ID" value="NZ_FOPM01000009.1"/>
</dbReference>
<dbReference type="PANTHER" id="PTHR43861:SF1">
    <property type="entry name" value="TRANS-ACONITATE 2-METHYLTRANSFERASE"/>
    <property type="match status" value="1"/>
</dbReference>
<evidence type="ECO:0000259" key="1">
    <source>
        <dbReference type="Pfam" id="PF08241"/>
    </source>
</evidence>